<proteinExistence type="predicted"/>
<reference evidence="3 4" key="1">
    <citation type="submission" date="2018-06" db="EMBL/GenBank/DDBJ databases">
        <title>Comparative genomics of downy mildews reveals potential adaptations to biotrophy.</title>
        <authorList>
            <person name="Fletcher K."/>
            <person name="Klosterman S.J."/>
            <person name="Derevnina L."/>
            <person name="Martin F."/>
            <person name="Koike S."/>
            <person name="Reyes Chin-Wo S."/>
            <person name="Mou B."/>
            <person name="Michelmore R."/>
        </authorList>
    </citation>
    <scope>NUCLEOTIDE SEQUENCE [LARGE SCALE GENOMIC DNA]</scope>
    <source>
        <strain evidence="2 4">R13</strain>
        <strain evidence="1 3">R14</strain>
    </source>
</reference>
<accession>A0A3M6VP92</accession>
<comment type="caution">
    <text evidence="1">The sequence shown here is derived from an EMBL/GenBank/DDBJ whole genome shotgun (WGS) entry which is preliminary data.</text>
</comment>
<dbReference type="EMBL" id="QLLG01000054">
    <property type="protein sequence ID" value="RMX68755.1"/>
    <property type="molecule type" value="Genomic_DNA"/>
</dbReference>
<protein>
    <submittedName>
        <fullName evidence="1">Uncharacterized protein</fullName>
    </submittedName>
</protein>
<keyword evidence="3" id="KW-1185">Reference proteome</keyword>
<evidence type="ECO:0000313" key="2">
    <source>
        <dbReference type="EMBL" id="RQM10989.1"/>
    </source>
</evidence>
<dbReference type="Proteomes" id="UP000286097">
    <property type="component" value="Unassembled WGS sequence"/>
</dbReference>
<dbReference type="AlphaFoldDB" id="A0A3M6VP92"/>
<organism evidence="1 3">
    <name type="scientific">Peronospora effusa</name>
    <dbReference type="NCBI Taxonomy" id="542832"/>
    <lineage>
        <taxon>Eukaryota</taxon>
        <taxon>Sar</taxon>
        <taxon>Stramenopiles</taxon>
        <taxon>Oomycota</taxon>
        <taxon>Peronosporomycetes</taxon>
        <taxon>Peronosporales</taxon>
        <taxon>Peronosporaceae</taxon>
        <taxon>Peronospora</taxon>
    </lineage>
</organism>
<dbReference type="Proteomes" id="UP000282087">
    <property type="component" value="Unassembled WGS sequence"/>
</dbReference>
<gene>
    <name evidence="2" type="ORF">DD237_004267</name>
    <name evidence="1" type="ORF">DD238_003227</name>
</gene>
<evidence type="ECO:0000313" key="1">
    <source>
        <dbReference type="EMBL" id="RMX68755.1"/>
    </source>
</evidence>
<evidence type="ECO:0000313" key="4">
    <source>
        <dbReference type="Proteomes" id="UP000286097"/>
    </source>
</evidence>
<evidence type="ECO:0000313" key="3">
    <source>
        <dbReference type="Proteomes" id="UP000282087"/>
    </source>
</evidence>
<sequence length="70" mass="7868">MTSDETIALLLLVGGVYWQVFERTGLLGDHVRRSLGMMHDVFTMVILSEMNLSASIISTGTLRRLLCVWL</sequence>
<name>A0A3M6VP92_9STRA</name>
<dbReference type="VEuPathDB" id="FungiDB:DD237_004267"/>
<dbReference type="EMBL" id="QKXF01000498">
    <property type="protein sequence ID" value="RQM10989.1"/>
    <property type="molecule type" value="Genomic_DNA"/>
</dbReference>